<accession>A0ACC0MN49</accession>
<sequence>MAEEEVVAAAASPTPSDLKRKHEDLEPDAPEPTPTNANGADSGQRDEGVEEEDGAAAVGGDSDESEAKRPRLEENPDGLGVTVNGFQEEKVEDVELPSVEHNTESVDAQEPTDEAPDTENEKQPSSDDLLKEETQPPSVENSLLESPQQQPSGGGEHQEPSTEVPQAAVVYSEEQEPAAETEDVSRKMEVPNNKVGVLIGKHGETIRFLQINSGAKIQITRDADSDPNSTTRPAELIGTLESINKAERLIRDVIAEVPNYFVLVFLIALTPSHADAGGSPSLVARGVSYVQAAGAAEQILIQVPYEKVGLIIGKFGETIKSLQTRSGARIQLTPQHPPDGDQSKERTVRVSGDKKQIEMAREMIKEVMDQTVRSSSLSGGYNQQQQQGFRPRGPAQSQWNHHRGPPHPSQSGGYNYQQRGSYPPSQNSQYAPPPNYPPQQMGSSRSGSFGSGWEQRHPPSTMLQQGPGGGGGGYDYYGGHMGDVPASSHGHGPSPTPMGPPPPAQGNYNYNYGQPQPAAPPYSSQAPQGYGHGHGYNEAKYDNQAPYHPSYGGGGSQPGPVGAGYPHPGYAPQDQQYGKAPLPYAQQHYGGPPRGTQPGDNMPYHAGPIPVQPTQQQYPQNAAPPPQSQQTYPQTYPQPYGSDGYNINQQQQQPQPVATGSAAPVYPQQGPVPGYGQQQQAFAGYAQAGPTGGYGSFPTGYTEQPAAQNTAAAGYGGYQGSVDPAAAYASAPPPAGQAVYAQPAPTQQPTGYDHSGSYGTAPATYGKSLSPQPGGYPQYDATGQVIGTHR</sequence>
<name>A0ACC0MN49_RHOML</name>
<reference evidence="1" key="1">
    <citation type="submission" date="2022-02" db="EMBL/GenBank/DDBJ databases">
        <title>Plant Genome Project.</title>
        <authorList>
            <person name="Zhang R.-G."/>
        </authorList>
    </citation>
    <scope>NUCLEOTIDE SEQUENCE</scope>
    <source>
        <strain evidence="1">AT1</strain>
    </source>
</reference>
<organism evidence="1 2">
    <name type="scientific">Rhododendron molle</name>
    <name type="common">Chinese azalea</name>
    <name type="synonym">Azalea mollis</name>
    <dbReference type="NCBI Taxonomy" id="49168"/>
    <lineage>
        <taxon>Eukaryota</taxon>
        <taxon>Viridiplantae</taxon>
        <taxon>Streptophyta</taxon>
        <taxon>Embryophyta</taxon>
        <taxon>Tracheophyta</taxon>
        <taxon>Spermatophyta</taxon>
        <taxon>Magnoliopsida</taxon>
        <taxon>eudicotyledons</taxon>
        <taxon>Gunneridae</taxon>
        <taxon>Pentapetalae</taxon>
        <taxon>asterids</taxon>
        <taxon>Ericales</taxon>
        <taxon>Ericaceae</taxon>
        <taxon>Ericoideae</taxon>
        <taxon>Rhodoreae</taxon>
        <taxon>Rhododendron</taxon>
    </lineage>
</organism>
<protein>
    <submittedName>
        <fullName evidence="1">Uncharacterized protein</fullName>
    </submittedName>
</protein>
<proteinExistence type="predicted"/>
<keyword evidence="2" id="KW-1185">Reference proteome</keyword>
<gene>
    <name evidence="1" type="ORF">RHMOL_Rhmol08G0137800</name>
</gene>
<evidence type="ECO:0000313" key="2">
    <source>
        <dbReference type="Proteomes" id="UP001062846"/>
    </source>
</evidence>
<dbReference type="Proteomes" id="UP001062846">
    <property type="component" value="Chromosome 8"/>
</dbReference>
<dbReference type="EMBL" id="CM046395">
    <property type="protein sequence ID" value="KAI8542437.1"/>
    <property type="molecule type" value="Genomic_DNA"/>
</dbReference>
<evidence type="ECO:0000313" key="1">
    <source>
        <dbReference type="EMBL" id="KAI8542437.1"/>
    </source>
</evidence>
<comment type="caution">
    <text evidence="1">The sequence shown here is derived from an EMBL/GenBank/DDBJ whole genome shotgun (WGS) entry which is preliminary data.</text>
</comment>